<comment type="caution">
    <text evidence="1">The sequence shown here is derived from an EMBL/GenBank/DDBJ whole genome shotgun (WGS) entry which is preliminary data.</text>
</comment>
<evidence type="ECO:0000313" key="1">
    <source>
        <dbReference type="EMBL" id="KII65521.1"/>
    </source>
</evidence>
<name>A0A0C2MEG2_THEKT</name>
<dbReference type="AlphaFoldDB" id="A0A0C2MEG2"/>
<gene>
    <name evidence="1" type="ORF">RF11_11137</name>
</gene>
<protein>
    <submittedName>
        <fullName evidence="1">Uncharacterized protein</fullName>
    </submittedName>
</protein>
<reference evidence="1 2" key="1">
    <citation type="journal article" date="2014" name="Genome Biol. Evol.">
        <title>The genome of the myxosporean Thelohanellus kitauei shows adaptations to nutrient acquisition within its fish host.</title>
        <authorList>
            <person name="Yang Y."/>
            <person name="Xiong J."/>
            <person name="Zhou Z."/>
            <person name="Huo F."/>
            <person name="Miao W."/>
            <person name="Ran C."/>
            <person name="Liu Y."/>
            <person name="Zhang J."/>
            <person name="Feng J."/>
            <person name="Wang M."/>
            <person name="Wang M."/>
            <person name="Wang L."/>
            <person name="Yao B."/>
        </authorList>
    </citation>
    <scope>NUCLEOTIDE SEQUENCE [LARGE SCALE GENOMIC DNA]</scope>
    <source>
        <strain evidence="1">Wuqing</strain>
    </source>
</reference>
<keyword evidence="2" id="KW-1185">Reference proteome</keyword>
<organism evidence="1 2">
    <name type="scientific">Thelohanellus kitauei</name>
    <name type="common">Myxosporean</name>
    <dbReference type="NCBI Taxonomy" id="669202"/>
    <lineage>
        <taxon>Eukaryota</taxon>
        <taxon>Metazoa</taxon>
        <taxon>Cnidaria</taxon>
        <taxon>Myxozoa</taxon>
        <taxon>Myxosporea</taxon>
        <taxon>Bivalvulida</taxon>
        <taxon>Platysporina</taxon>
        <taxon>Myxobolidae</taxon>
        <taxon>Thelohanellus</taxon>
    </lineage>
</organism>
<evidence type="ECO:0000313" key="2">
    <source>
        <dbReference type="Proteomes" id="UP000031668"/>
    </source>
</evidence>
<sequence>MDWHHCALTKNSNFRFDENDFTIKNMLSRAIPNCEKCFISNVRAQYDDLLFVLMEKLNESIQNYTGFMLFNKSKTGYKYSQLRLSALFSRSRGCALNWS</sequence>
<dbReference type="EMBL" id="JWZT01003801">
    <property type="protein sequence ID" value="KII65521.1"/>
    <property type="molecule type" value="Genomic_DNA"/>
</dbReference>
<accession>A0A0C2MEG2</accession>
<proteinExistence type="predicted"/>
<dbReference type="Proteomes" id="UP000031668">
    <property type="component" value="Unassembled WGS sequence"/>
</dbReference>